<dbReference type="AlphaFoldDB" id="A0A2G1QHG8"/>
<name>A0A2G1QHG8_9HYPH</name>
<protein>
    <submittedName>
        <fullName evidence="1">Uncharacterized protein</fullName>
    </submittedName>
</protein>
<comment type="caution">
    <text evidence="1">The sequence shown here is derived from an EMBL/GenBank/DDBJ whole genome shotgun (WGS) entry which is preliminary data.</text>
</comment>
<dbReference type="RefSeq" id="WP_099308498.1">
    <property type="nucleotide sequence ID" value="NZ_PDVP01000020.1"/>
</dbReference>
<reference evidence="1 2" key="1">
    <citation type="submission" date="2017-10" db="EMBL/GenBank/DDBJ databases">
        <title>Sedimentibacterium mangrovi gen. nov., sp. nov., a novel member of family Phyllobacteriacea isolated from mangrove sediment.</title>
        <authorList>
            <person name="Liao H."/>
            <person name="Tian Y."/>
        </authorList>
    </citation>
    <scope>NUCLEOTIDE SEQUENCE [LARGE SCALE GENOMIC DNA]</scope>
    <source>
        <strain evidence="1 2">X9-2-2</strain>
    </source>
</reference>
<evidence type="ECO:0000313" key="1">
    <source>
        <dbReference type="EMBL" id="PHP64965.1"/>
    </source>
</evidence>
<evidence type="ECO:0000313" key="2">
    <source>
        <dbReference type="Proteomes" id="UP000221168"/>
    </source>
</evidence>
<dbReference type="Proteomes" id="UP000221168">
    <property type="component" value="Unassembled WGS sequence"/>
</dbReference>
<keyword evidence="2" id="KW-1185">Reference proteome</keyword>
<accession>A0A2G1QHG8</accession>
<organism evidence="1 2">
    <name type="scientific">Zhengella mangrovi</name>
    <dbReference type="NCBI Taxonomy" id="1982044"/>
    <lineage>
        <taxon>Bacteria</taxon>
        <taxon>Pseudomonadati</taxon>
        <taxon>Pseudomonadota</taxon>
        <taxon>Alphaproteobacteria</taxon>
        <taxon>Hyphomicrobiales</taxon>
        <taxon>Notoacmeibacteraceae</taxon>
        <taxon>Zhengella</taxon>
    </lineage>
</organism>
<dbReference type="EMBL" id="PDVP01000020">
    <property type="protein sequence ID" value="PHP64965.1"/>
    <property type="molecule type" value="Genomic_DNA"/>
</dbReference>
<gene>
    <name evidence="1" type="ORF">CSC94_21775</name>
</gene>
<proteinExistence type="predicted"/>
<sequence length="117" mass="12926">MTDRAKTGRPTKPPGEARTARIVIWVNPREQARFLINAADAGLTGSDFARAQLCHDGVNDNHRKTGGSDFELIDALTRIGMSLQLLAPIILQTGHQPNEFERLLDRLDAVLDRLLPS</sequence>